<dbReference type="AlphaFoldDB" id="A0A212D171"/>
<dbReference type="Pfam" id="PF00622">
    <property type="entry name" value="SPRY"/>
    <property type="match status" value="1"/>
</dbReference>
<dbReference type="InterPro" id="IPR013106">
    <property type="entry name" value="Ig_V-set"/>
</dbReference>
<keyword evidence="5 10" id="KW-1133">Transmembrane helix</keyword>
<dbReference type="PROSITE" id="PS50835">
    <property type="entry name" value="IG_LIKE"/>
    <property type="match status" value="2"/>
</dbReference>
<dbReference type="InterPro" id="IPR053896">
    <property type="entry name" value="BTN3A2-like_Ig-C"/>
</dbReference>
<dbReference type="FunFam" id="2.60.40.10:FF:000208">
    <property type="entry name" value="Butyrophilin subfamily 1 member A1"/>
    <property type="match status" value="1"/>
</dbReference>
<evidence type="ECO:0000313" key="13">
    <source>
        <dbReference type="EMBL" id="OWK11834.1"/>
    </source>
</evidence>
<protein>
    <submittedName>
        <fullName evidence="13">Uncharacterized protein</fullName>
    </submittedName>
</protein>
<sequence length="468" mass="52992">MLIWATVWDLVLEEIRVVGHEEPILAHVGEEVEFSCHLSPYRDAEHMEILWFRSQASNVVHLYREHQEVYGWQMKQFQNRTQLITEDIADGSVTLRLHGVVPADEGLYGCRFHSSDFTGEATWELEVAGLGSDPHIAIEGFKEGGIQLRCHSSGWYPKPQAQWRDHQGRCLPPETENITEDVQGLFSLETSVVVQEGAHSNVSCSIQNQLLGQKKEFVIHIADVFLPGTSPWKRAFRGTLVGLLLLLAFLMMLVLYFFRKQRKSQGKLQVELGMMARLEPCWLCGWQEKGSGAGSGEQLNDMQTCVLSRERFSTGRHYWEVHVGRRSRWFLGVCLAAVPSAGHARMSPATGYWVMGLWNSCEYFVLDQHRLPLSLRVPPRCVGIFLDVEAGKLSFFNVSDGSHIFTFTDTFSGMLCAYFRPRAHDGSEHPDPLTICPLPVGEKRVLEEEDSDAWFQPSESSNPALGLW</sequence>
<evidence type="ECO:0000256" key="6">
    <source>
        <dbReference type="ARBA" id="ARBA00023136"/>
    </source>
</evidence>
<dbReference type="PANTHER" id="PTHR24100:SF130">
    <property type="entry name" value="BUTYROPHILIN-LIKE PROTEIN 9"/>
    <property type="match status" value="1"/>
</dbReference>
<dbReference type="InterPro" id="IPR001870">
    <property type="entry name" value="B30.2/SPRY"/>
</dbReference>
<dbReference type="EMBL" id="MKHE01000009">
    <property type="protein sequence ID" value="OWK11834.1"/>
    <property type="molecule type" value="Genomic_DNA"/>
</dbReference>
<evidence type="ECO:0000256" key="5">
    <source>
        <dbReference type="ARBA" id="ARBA00022989"/>
    </source>
</evidence>
<dbReference type="CDD" id="cd05713">
    <property type="entry name" value="IgV_MOG_like"/>
    <property type="match status" value="1"/>
</dbReference>
<keyword evidence="14" id="KW-1185">Reference proteome</keyword>
<feature type="domain" description="B30.2/SPRY" evidence="11">
    <location>
        <begin position="237"/>
        <end position="442"/>
    </location>
</feature>
<dbReference type="PROSITE" id="PS50188">
    <property type="entry name" value="B302_SPRY"/>
    <property type="match status" value="1"/>
</dbReference>
<dbReference type="InterPro" id="IPR007110">
    <property type="entry name" value="Ig-like_dom"/>
</dbReference>
<dbReference type="FunFam" id="2.60.40.10:FF:000088">
    <property type="entry name" value="Butyrophilin subfamily 1 member A1"/>
    <property type="match status" value="1"/>
</dbReference>
<keyword evidence="7" id="KW-1015">Disulfide bond</keyword>
<dbReference type="SUPFAM" id="SSF49899">
    <property type="entry name" value="Concanavalin A-like lectins/glucanases"/>
    <property type="match status" value="1"/>
</dbReference>
<evidence type="ECO:0000256" key="7">
    <source>
        <dbReference type="ARBA" id="ARBA00023157"/>
    </source>
</evidence>
<evidence type="ECO:0000313" key="14">
    <source>
        <dbReference type="Proteomes" id="UP000242450"/>
    </source>
</evidence>
<reference evidence="13 14" key="1">
    <citation type="journal article" date="2018" name="Mol. Genet. Genomics">
        <title>The red deer Cervus elaphus genome CerEla1.0: sequencing, annotating, genes, and chromosomes.</title>
        <authorList>
            <person name="Bana N.A."/>
            <person name="Nyiri A."/>
            <person name="Nagy J."/>
            <person name="Frank K."/>
            <person name="Nagy T."/>
            <person name="Steger V."/>
            <person name="Schiller M."/>
            <person name="Lakatos P."/>
            <person name="Sugar L."/>
            <person name="Horn P."/>
            <person name="Barta E."/>
            <person name="Orosz L."/>
        </authorList>
    </citation>
    <scope>NUCLEOTIDE SEQUENCE [LARGE SCALE GENOMIC DNA]</scope>
    <source>
        <strain evidence="13">Hungarian</strain>
    </source>
</reference>
<keyword evidence="8" id="KW-0325">Glycoprotein</keyword>
<evidence type="ECO:0000256" key="9">
    <source>
        <dbReference type="ARBA" id="ARBA00023319"/>
    </source>
</evidence>
<evidence type="ECO:0000256" key="8">
    <source>
        <dbReference type="ARBA" id="ARBA00023180"/>
    </source>
</evidence>
<feature type="transmembrane region" description="Helical" evidence="10">
    <location>
        <begin position="240"/>
        <end position="258"/>
    </location>
</feature>
<accession>A0A212D171</accession>
<dbReference type="OrthoDB" id="10055806at2759"/>
<dbReference type="Gene3D" id="2.60.40.10">
    <property type="entry name" value="Immunoglobulins"/>
    <property type="match status" value="2"/>
</dbReference>
<dbReference type="InterPro" id="IPR050504">
    <property type="entry name" value="IgSF_BTN/MOG"/>
</dbReference>
<dbReference type="Pfam" id="PF07686">
    <property type="entry name" value="V-set"/>
    <property type="match status" value="1"/>
</dbReference>
<dbReference type="InterPro" id="IPR043136">
    <property type="entry name" value="B30.2/SPRY_sf"/>
</dbReference>
<dbReference type="Proteomes" id="UP000242450">
    <property type="component" value="Chromosome 9"/>
</dbReference>
<keyword evidence="9" id="KW-0393">Immunoglobulin domain</keyword>
<dbReference type="GO" id="GO:0001817">
    <property type="term" value="P:regulation of cytokine production"/>
    <property type="evidence" value="ECO:0007669"/>
    <property type="project" value="TreeGrafter"/>
</dbReference>
<dbReference type="InterPro" id="IPR003879">
    <property type="entry name" value="Butyrophylin_SPRY"/>
</dbReference>
<proteinExistence type="inferred from homology"/>
<dbReference type="InterPro" id="IPR003877">
    <property type="entry name" value="SPRY_dom"/>
</dbReference>
<evidence type="ECO:0000256" key="1">
    <source>
        <dbReference type="ARBA" id="ARBA00004479"/>
    </source>
</evidence>
<keyword evidence="6 10" id="KW-0472">Membrane</keyword>
<dbReference type="GO" id="GO:0005102">
    <property type="term" value="F:signaling receptor binding"/>
    <property type="evidence" value="ECO:0007669"/>
    <property type="project" value="TreeGrafter"/>
</dbReference>
<dbReference type="GO" id="GO:0009897">
    <property type="term" value="C:external side of plasma membrane"/>
    <property type="evidence" value="ECO:0007669"/>
    <property type="project" value="TreeGrafter"/>
</dbReference>
<evidence type="ECO:0000256" key="10">
    <source>
        <dbReference type="SAM" id="Phobius"/>
    </source>
</evidence>
<dbReference type="InterPro" id="IPR013783">
    <property type="entry name" value="Ig-like_fold"/>
</dbReference>
<comment type="similarity">
    <text evidence="2">Belongs to the immunoglobulin superfamily. BTN/MOG family.</text>
</comment>
<dbReference type="CDD" id="cd13733">
    <property type="entry name" value="SPRY_PRY_C-I_1"/>
    <property type="match status" value="1"/>
</dbReference>
<evidence type="ECO:0000259" key="12">
    <source>
        <dbReference type="PROSITE" id="PS50835"/>
    </source>
</evidence>
<comment type="caution">
    <text evidence="13">The sequence shown here is derived from an EMBL/GenBank/DDBJ whole genome shotgun (WGS) entry which is preliminary data.</text>
</comment>
<name>A0A212D171_CEREH</name>
<dbReference type="Pfam" id="PF22705">
    <property type="entry name" value="C2-set_3"/>
    <property type="match status" value="1"/>
</dbReference>
<dbReference type="SUPFAM" id="SSF48726">
    <property type="entry name" value="Immunoglobulin"/>
    <property type="match status" value="2"/>
</dbReference>
<dbReference type="Gene3D" id="2.60.120.920">
    <property type="match status" value="1"/>
</dbReference>
<dbReference type="InterPro" id="IPR013320">
    <property type="entry name" value="ConA-like_dom_sf"/>
</dbReference>
<evidence type="ECO:0000256" key="3">
    <source>
        <dbReference type="ARBA" id="ARBA00022692"/>
    </source>
</evidence>
<dbReference type="PANTHER" id="PTHR24100">
    <property type="entry name" value="BUTYROPHILIN"/>
    <property type="match status" value="1"/>
</dbReference>
<dbReference type="SMART" id="SM00449">
    <property type="entry name" value="SPRY"/>
    <property type="match status" value="1"/>
</dbReference>
<comment type="subcellular location">
    <subcellularLocation>
        <location evidence="1">Membrane</location>
        <topology evidence="1">Single-pass type I membrane protein</topology>
    </subcellularLocation>
</comment>
<keyword evidence="3 10" id="KW-0812">Transmembrane</keyword>
<organism evidence="13 14">
    <name type="scientific">Cervus elaphus hippelaphus</name>
    <name type="common">European red deer</name>
    <dbReference type="NCBI Taxonomy" id="46360"/>
    <lineage>
        <taxon>Eukaryota</taxon>
        <taxon>Metazoa</taxon>
        <taxon>Chordata</taxon>
        <taxon>Craniata</taxon>
        <taxon>Vertebrata</taxon>
        <taxon>Euteleostomi</taxon>
        <taxon>Mammalia</taxon>
        <taxon>Eutheria</taxon>
        <taxon>Laurasiatheria</taxon>
        <taxon>Artiodactyla</taxon>
        <taxon>Ruminantia</taxon>
        <taxon>Pecora</taxon>
        <taxon>Cervidae</taxon>
        <taxon>Cervinae</taxon>
        <taxon>Cervus</taxon>
    </lineage>
</organism>
<evidence type="ECO:0000256" key="4">
    <source>
        <dbReference type="ARBA" id="ARBA00022729"/>
    </source>
</evidence>
<dbReference type="FunFam" id="2.60.120.920:FF:000004">
    <property type="entry name" value="Butyrophilin subfamily 1 member A1"/>
    <property type="match status" value="1"/>
</dbReference>
<evidence type="ECO:0000256" key="2">
    <source>
        <dbReference type="ARBA" id="ARBA00007591"/>
    </source>
</evidence>
<keyword evidence="4" id="KW-0732">Signal</keyword>
<dbReference type="GO" id="GO:0050852">
    <property type="term" value="P:T cell receptor signaling pathway"/>
    <property type="evidence" value="ECO:0007669"/>
    <property type="project" value="TreeGrafter"/>
</dbReference>
<dbReference type="SMART" id="SM00406">
    <property type="entry name" value="IGv"/>
    <property type="match status" value="1"/>
</dbReference>
<feature type="domain" description="Ig-like" evidence="12">
    <location>
        <begin position="134"/>
        <end position="220"/>
    </location>
</feature>
<dbReference type="PRINTS" id="PR01407">
    <property type="entry name" value="BUTYPHLNCDUF"/>
</dbReference>
<dbReference type="InterPro" id="IPR036179">
    <property type="entry name" value="Ig-like_dom_sf"/>
</dbReference>
<gene>
    <name evidence="13" type="ORF">Celaphus_00003501</name>
</gene>
<dbReference type="SMART" id="SM00409">
    <property type="entry name" value="IG"/>
    <property type="match status" value="1"/>
</dbReference>
<evidence type="ECO:0000259" key="11">
    <source>
        <dbReference type="PROSITE" id="PS50188"/>
    </source>
</evidence>
<dbReference type="InterPro" id="IPR003599">
    <property type="entry name" value="Ig_sub"/>
</dbReference>
<feature type="domain" description="Ig-like" evidence="12">
    <location>
        <begin position="13"/>
        <end position="126"/>
    </location>
</feature>